<accession>A5N695</accession>
<dbReference type="HOGENOM" id="CLU_014312_4_0_9"/>
<dbReference type="Proteomes" id="UP000002411">
    <property type="component" value="Chromosome"/>
</dbReference>
<dbReference type="GO" id="GO:0000104">
    <property type="term" value="F:succinate dehydrogenase activity"/>
    <property type="evidence" value="ECO:0007669"/>
    <property type="project" value="TreeGrafter"/>
</dbReference>
<evidence type="ECO:0000313" key="6">
    <source>
        <dbReference type="Proteomes" id="UP000002411"/>
    </source>
</evidence>
<dbReference type="SUPFAM" id="SSF51905">
    <property type="entry name" value="FAD/NAD(P)-binding domain"/>
    <property type="match status" value="1"/>
</dbReference>
<dbReference type="InterPro" id="IPR030664">
    <property type="entry name" value="SdhA/FrdA/AprA"/>
</dbReference>
<dbReference type="GO" id="GO:0005886">
    <property type="term" value="C:plasma membrane"/>
    <property type="evidence" value="ECO:0007669"/>
    <property type="project" value="TreeGrafter"/>
</dbReference>
<dbReference type="SUPFAM" id="SSF46977">
    <property type="entry name" value="Succinate dehydrogenase/fumarate reductase flavoprotein C-terminal domain"/>
    <property type="match status" value="1"/>
</dbReference>
<dbReference type="GO" id="GO:0009061">
    <property type="term" value="P:anaerobic respiration"/>
    <property type="evidence" value="ECO:0007669"/>
    <property type="project" value="TreeGrafter"/>
</dbReference>
<evidence type="ECO:0000256" key="2">
    <source>
        <dbReference type="ARBA" id="ARBA00023002"/>
    </source>
</evidence>
<evidence type="ECO:0000259" key="3">
    <source>
        <dbReference type="Pfam" id="PF00890"/>
    </source>
</evidence>
<dbReference type="GO" id="GO:0009055">
    <property type="term" value="F:electron transfer activity"/>
    <property type="evidence" value="ECO:0007669"/>
    <property type="project" value="TreeGrafter"/>
</dbReference>
<dbReference type="GO" id="GO:0050660">
    <property type="term" value="F:flavin adenine dinucleotide binding"/>
    <property type="evidence" value="ECO:0007669"/>
    <property type="project" value="TreeGrafter"/>
</dbReference>
<dbReference type="eggNOG" id="COG1053">
    <property type="taxonomic scope" value="Bacteria"/>
</dbReference>
<evidence type="ECO:0000256" key="1">
    <source>
        <dbReference type="ARBA" id="ARBA00022630"/>
    </source>
</evidence>
<gene>
    <name evidence="5" type="ordered locus">CKL_0773</name>
</gene>
<feature type="domain" description="Fumarate reductase/succinate dehydrogenase flavoprotein-like C-terminal" evidence="4">
    <location>
        <begin position="153"/>
        <end position="260"/>
    </location>
</feature>
<keyword evidence="6" id="KW-1185">Reference proteome</keyword>
<dbReference type="PANTHER" id="PTHR11632">
    <property type="entry name" value="SUCCINATE DEHYDROGENASE 2 FLAVOPROTEIN SUBUNIT"/>
    <property type="match status" value="1"/>
</dbReference>
<dbReference type="Pfam" id="PF00890">
    <property type="entry name" value="FAD_binding_2"/>
    <property type="match status" value="1"/>
</dbReference>
<dbReference type="InterPro" id="IPR003953">
    <property type="entry name" value="FAD-dep_OxRdtase_2_FAD-bd"/>
</dbReference>
<dbReference type="GO" id="GO:0033765">
    <property type="term" value="F:steroid dehydrogenase activity, acting on the CH-CH group of donors"/>
    <property type="evidence" value="ECO:0007669"/>
    <property type="project" value="UniProtKB-ARBA"/>
</dbReference>
<dbReference type="AlphaFoldDB" id="A5N695"/>
<dbReference type="InterPro" id="IPR027477">
    <property type="entry name" value="Succ_DH/fumarate_Rdtase_cat_sf"/>
</dbReference>
<dbReference type="Gene3D" id="3.50.50.60">
    <property type="entry name" value="FAD/NAD(P)-binding domain"/>
    <property type="match status" value="1"/>
</dbReference>
<dbReference type="KEGG" id="ckl:CKL_0773"/>
<dbReference type="Gene3D" id="1.20.58.100">
    <property type="entry name" value="Fumarate reductase/succinate dehydrogenase flavoprotein-like, C-terminal domain"/>
    <property type="match status" value="1"/>
</dbReference>
<dbReference type="EMBL" id="CP000673">
    <property type="protein sequence ID" value="EDK32826.1"/>
    <property type="molecule type" value="Genomic_DNA"/>
</dbReference>
<dbReference type="InterPro" id="IPR015939">
    <property type="entry name" value="Fum_Rdtase/Succ_DH_flav-like_C"/>
</dbReference>
<protein>
    <submittedName>
        <fullName evidence="5">Predicted succinate dehydrogenase, flavoprotein subunit</fullName>
    </submittedName>
</protein>
<proteinExistence type="predicted"/>
<feature type="domain" description="FAD-dependent oxidoreductase 2 FAD-binding" evidence="3">
    <location>
        <begin position="6"/>
        <end position="94"/>
    </location>
</feature>
<evidence type="ECO:0000313" key="5">
    <source>
        <dbReference type="EMBL" id="EDK32826.1"/>
    </source>
</evidence>
<dbReference type="Gene3D" id="3.90.700.10">
    <property type="entry name" value="Succinate dehydrogenase/fumarate reductase flavoprotein, catalytic domain"/>
    <property type="match status" value="1"/>
</dbReference>
<dbReference type="SUPFAM" id="SSF56425">
    <property type="entry name" value="Succinate dehydrogenase/fumarate reductase flavoprotein, catalytic domain"/>
    <property type="match status" value="1"/>
</dbReference>
<dbReference type="InterPro" id="IPR036188">
    <property type="entry name" value="FAD/NAD-bd_sf"/>
</dbReference>
<dbReference type="Pfam" id="PF02910">
    <property type="entry name" value="Succ_DH_flav_C"/>
    <property type="match status" value="1"/>
</dbReference>
<organism evidence="5 6">
    <name type="scientific">Clostridium kluyveri (strain ATCC 8527 / DSM 555 / NBRC 12016 / NCIMB 10680 / K1)</name>
    <dbReference type="NCBI Taxonomy" id="431943"/>
    <lineage>
        <taxon>Bacteria</taxon>
        <taxon>Bacillati</taxon>
        <taxon>Bacillota</taxon>
        <taxon>Clostridia</taxon>
        <taxon>Eubacteriales</taxon>
        <taxon>Clostridiaceae</taxon>
        <taxon>Clostridium</taxon>
    </lineage>
</organism>
<keyword evidence="2" id="KW-0560">Oxidoreductase</keyword>
<name>A5N695_CLOK5</name>
<reference evidence="5 6" key="1">
    <citation type="journal article" date="2008" name="Proc. Natl. Acad. Sci. U.S.A.">
        <title>The genome of Clostridium kluyveri, a strict anaerobe with unique metabolic features.</title>
        <authorList>
            <person name="Seedorf H."/>
            <person name="Fricke W.F."/>
            <person name="Veith B."/>
            <person name="Brueggemann H."/>
            <person name="Liesegang H."/>
            <person name="Strittmatter A."/>
            <person name="Miethke M."/>
            <person name="Buckel W."/>
            <person name="Hinderberger J."/>
            <person name="Li F."/>
            <person name="Hagemeier C."/>
            <person name="Thauer R.K."/>
            <person name="Gottschalk G."/>
        </authorList>
    </citation>
    <scope>NUCLEOTIDE SEQUENCE [LARGE SCALE GENOMIC DNA]</scope>
    <source>
        <strain evidence="6">ATCC 8527 / DSM 555 / NCIMB 10680</strain>
    </source>
</reference>
<dbReference type="InterPro" id="IPR037099">
    <property type="entry name" value="Fum_R/Succ_DH_flav-like_C_sf"/>
</dbReference>
<evidence type="ECO:0000259" key="4">
    <source>
        <dbReference type="Pfam" id="PF02910"/>
    </source>
</evidence>
<dbReference type="PANTHER" id="PTHR11632:SF51">
    <property type="entry name" value="SUCCINATE DEHYDROGENASE [UBIQUINONE] FLAVOPROTEIN SUBUNIT, MITOCHONDRIAL"/>
    <property type="match status" value="1"/>
</dbReference>
<dbReference type="STRING" id="431943.CKL_0773"/>
<sequence length="267" mass="30097">MCNGQEGINKVFLDMTHIPEEVMESKLLDFAENCITYLHLDPRKEFIPVYPGIHYFMGGIYVDEQHRTSVKNFYAAGECCCQYHGANRLGGKSLLGAIYGGIVAAESCIKYMENSSSSSEFTECSMLAMKNVHERIVNLKGSSKHFSIPNIKKEMNNILNISLGIVRNASQIEIALDNLNKLEINKVMGNYDCTCGLYENITLESLIILGKGILMGAYNRKESRGAHNRSDYPLQNDKIYGKNTVVRYFDKYISVSMEDIPKKRSDV</sequence>
<keyword evidence="1" id="KW-0285">Flavoprotein</keyword>